<dbReference type="PANTHER" id="PTHR42852">
    <property type="entry name" value="THIOL:DISULFIDE INTERCHANGE PROTEIN DSBE"/>
    <property type="match status" value="1"/>
</dbReference>
<gene>
    <name evidence="3" type="primary">dsbE</name>
    <name evidence="3" type="ORF">Pla133_47880</name>
</gene>
<dbReference type="InterPro" id="IPR013740">
    <property type="entry name" value="Redoxin"/>
</dbReference>
<dbReference type="KEGG" id="pbap:Pla133_47880"/>
<evidence type="ECO:0000256" key="1">
    <source>
        <dbReference type="SAM" id="SignalP"/>
    </source>
</evidence>
<dbReference type="Gene3D" id="3.40.30.10">
    <property type="entry name" value="Glutaredoxin"/>
    <property type="match status" value="1"/>
</dbReference>
<dbReference type="EMBL" id="CP036287">
    <property type="protein sequence ID" value="QDU69667.1"/>
    <property type="molecule type" value="Genomic_DNA"/>
</dbReference>
<dbReference type="PANTHER" id="PTHR42852:SF13">
    <property type="entry name" value="PROTEIN DIPZ"/>
    <property type="match status" value="1"/>
</dbReference>
<dbReference type="InterPro" id="IPR013766">
    <property type="entry name" value="Thioredoxin_domain"/>
</dbReference>
<feature type="domain" description="Thioredoxin" evidence="2">
    <location>
        <begin position="242"/>
        <end position="410"/>
    </location>
</feature>
<dbReference type="Pfam" id="PF08534">
    <property type="entry name" value="Redoxin"/>
    <property type="match status" value="1"/>
</dbReference>
<dbReference type="InterPro" id="IPR036249">
    <property type="entry name" value="Thioredoxin-like_sf"/>
</dbReference>
<accession>A0A518BRR6</accession>
<dbReference type="AlphaFoldDB" id="A0A518BRR6"/>
<evidence type="ECO:0000313" key="3">
    <source>
        <dbReference type="EMBL" id="QDU69667.1"/>
    </source>
</evidence>
<sequence precursor="true">MRPLALLSILTMFVAAAPAAAARQDEPERWRCTLDLGDEELPFELAIEGERAFIVNGSERIPVVEFERTAERLALGFPHFDSSIEATRRADGSFEGTWRKHRRGDDVAQVPFRATPGLPWRFEPRGGIGPAPDRVAGRWRVDFESDDADAVGLFEPTGDGLDVSGTFLTRTGDYRYLAGEFAASTLRLSCFDGAHAFLFVATLEGSGKLSGHFRSGNWWREAWTAVRDDDVALPDAFGELDLLESGSVDEVLVLTPDGTEHTLGALAAPADRPVPRATLVQILGTWCPNCLDETEYLKQLHARYADRGLSIVGLCFELSGDAARDRAQIARYREVRGVPYPMALAGEADKPAAAAALGLVDRVLSFPTTLFVDGRGLVTRVHSGFSGPATGEAHAHLREEFEGTIEDLLAAEPTQDATWAELTSEDWFDWSAFAGATWTFRDAADGVREVHEDVHGSGVPTIREEVHPVRLAGSTVFIGEEPWILDRRARVLRRAGQPLRRLSRDSIAPLVLEDSTEPAELFGLLEHESALKRREALVAIGYMARYRSDVTLPDLAPFITAEDPAVRRVAAAIAGAARQGASLEALAAALDAADPRLRAIAAHSLALMGELPDAYTQRLARAVATDPFPSVRGE</sequence>
<evidence type="ECO:0000259" key="2">
    <source>
        <dbReference type="PROSITE" id="PS51352"/>
    </source>
</evidence>
<reference evidence="3 4" key="1">
    <citation type="submission" date="2019-02" db="EMBL/GenBank/DDBJ databases">
        <title>Deep-cultivation of Planctomycetes and their phenomic and genomic characterization uncovers novel biology.</title>
        <authorList>
            <person name="Wiegand S."/>
            <person name="Jogler M."/>
            <person name="Boedeker C."/>
            <person name="Pinto D."/>
            <person name="Vollmers J."/>
            <person name="Rivas-Marin E."/>
            <person name="Kohn T."/>
            <person name="Peeters S.H."/>
            <person name="Heuer A."/>
            <person name="Rast P."/>
            <person name="Oberbeckmann S."/>
            <person name="Bunk B."/>
            <person name="Jeske O."/>
            <person name="Meyerdierks A."/>
            <person name="Storesund J.E."/>
            <person name="Kallscheuer N."/>
            <person name="Luecker S."/>
            <person name="Lage O.M."/>
            <person name="Pohl T."/>
            <person name="Merkel B.J."/>
            <person name="Hornburger P."/>
            <person name="Mueller R.-W."/>
            <person name="Bruemmer F."/>
            <person name="Labrenz M."/>
            <person name="Spormann A.M."/>
            <person name="Op den Camp H."/>
            <person name="Overmann J."/>
            <person name="Amann R."/>
            <person name="Jetten M.S.M."/>
            <person name="Mascher T."/>
            <person name="Medema M.H."/>
            <person name="Devos D.P."/>
            <person name="Kaster A.-K."/>
            <person name="Ovreas L."/>
            <person name="Rohde M."/>
            <person name="Galperin M.Y."/>
            <person name="Jogler C."/>
        </authorList>
    </citation>
    <scope>NUCLEOTIDE SEQUENCE [LARGE SCALE GENOMIC DNA]</scope>
    <source>
        <strain evidence="3 4">Pla133</strain>
    </source>
</reference>
<dbReference type="InterPro" id="IPR011989">
    <property type="entry name" value="ARM-like"/>
</dbReference>
<dbReference type="InterPro" id="IPR050553">
    <property type="entry name" value="Thioredoxin_ResA/DsbE_sf"/>
</dbReference>
<feature type="signal peptide" evidence="1">
    <location>
        <begin position="1"/>
        <end position="21"/>
    </location>
</feature>
<organism evidence="3 4">
    <name type="scientific">Engelhardtia mirabilis</name>
    <dbReference type="NCBI Taxonomy" id="2528011"/>
    <lineage>
        <taxon>Bacteria</taxon>
        <taxon>Pseudomonadati</taxon>
        <taxon>Planctomycetota</taxon>
        <taxon>Planctomycetia</taxon>
        <taxon>Planctomycetia incertae sedis</taxon>
        <taxon>Engelhardtia</taxon>
    </lineage>
</organism>
<feature type="chain" id="PRO_5021875418" evidence="1">
    <location>
        <begin position="22"/>
        <end position="634"/>
    </location>
</feature>
<dbReference type="CDD" id="cd02966">
    <property type="entry name" value="TlpA_like_family"/>
    <property type="match status" value="1"/>
</dbReference>
<dbReference type="PROSITE" id="PS51352">
    <property type="entry name" value="THIOREDOXIN_2"/>
    <property type="match status" value="1"/>
</dbReference>
<dbReference type="GO" id="GO:0016491">
    <property type="term" value="F:oxidoreductase activity"/>
    <property type="evidence" value="ECO:0007669"/>
    <property type="project" value="InterPro"/>
</dbReference>
<dbReference type="Gene3D" id="1.25.10.10">
    <property type="entry name" value="Leucine-rich Repeat Variant"/>
    <property type="match status" value="1"/>
</dbReference>
<name>A0A518BRR6_9BACT</name>
<keyword evidence="4" id="KW-1185">Reference proteome</keyword>
<dbReference type="RefSeq" id="WP_145069772.1">
    <property type="nucleotide sequence ID" value="NZ_CP036287.1"/>
</dbReference>
<dbReference type="Proteomes" id="UP000316921">
    <property type="component" value="Chromosome"/>
</dbReference>
<protein>
    <submittedName>
        <fullName evidence="3">Thiol:disulfide interchange protein DsbE</fullName>
    </submittedName>
</protein>
<keyword evidence="1" id="KW-0732">Signal</keyword>
<dbReference type="InterPro" id="IPR016024">
    <property type="entry name" value="ARM-type_fold"/>
</dbReference>
<dbReference type="Pfam" id="PF13646">
    <property type="entry name" value="HEAT_2"/>
    <property type="match status" value="1"/>
</dbReference>
<dbReference type="SUPFAM" id="SSF48371">
    <property type="entry name" value="ARM repeat"/>
    <property type="match status" value="1"/>
</dbReference>
<dbReference type="SUPFAM" id="SSF52833">
    <property type="entry name" value="Thioredoxin-like"/>
    <property type="match status" value="1"/>
</dbReference>
<evidence type="ECO:0000313" key="4">
    <source>
        <dbReference type="Proteomes" id="UP000316921"/>
    </source>
</evidence>
<proteinExistence type="predicted"/>